<sequence>MPVLVSRVEDLDDGQMATIKSIWETIKQLAPRSARKTYNAYTDDDFTEFVTSIFQDDWNTSRRPIQAAWKPKKQDMNAITVGVWNKDVVKKADGATTIPAGKRKGAEALCRPEVVGDTVVFKIVDKHGAMHTFKDVTWDNGDRLTGETKARVCMHYDRNEFSHVMAFNLQAARTHIQHYLWTPNDRMAVRAADPLPEFKETNLCLPLWRSMYQDARVVRKEMKKMSQRRNYL</sequence>
<name>W3XC18_PESFW</name>
<evidence type="ECO:0000313" key="2">
    <source>
        <dbReference type="Proteomes" id="UP000030651"/>
    </source>
</evidence>
<dbReference type="GeneID" id="19270458"/>
<dbReference type="RefSeq" id="XP_007832217.1">
    <property type="nucleotide sequence ID" value="XM_007834026.1"/>
</dbReference>
<accession>W3XC18</accession>
<dbReference type="InParanoid" id="W3XC18"/>
<reference evidence="2" key="1">
    <citation type="journal article" date="2015" name="BMC Genomics">
        <title>Genomic and transcriptomic analysis of the endophytic fungus Pestalotiopsis fici reveals its lifestyle and high potential for synthesis of natural products.</title>
        <authorList>
            <person name="Wang X."/>
            <person name="Zhang X."/>
            <person name="Liu L."/>
            <person name="Xiang M."/>
            <person name="Wang W."/>
            <person name="Sun X."/>
            <person name="Che Y."/>
            <person name="Guo L."/>
            <person name="Liu G."/>
            <person name="Guo L."/>
            <person name="Wang C."/>
            <person name="Yin W.B."/>
            <person name="Stadler M."/>
            <person name="Zhang X."/>
            <person name="Liu X."/>
        </authorList>
    </citation>
    <scope>NUCLEOTIDE SEQUENCE [LARGE SCALE GENOMIC DNA]</scope>
    <source>
        <strain evidence="2">W106-1 / CGMCC3.15140</strain>
    </source>
</reference>
<dbReference type="OrthoDB" id="10396790at2759"/>
<dbReference type="AlphaFoldDB" id="W3XC18"/>
<dbReference type="HOGENOM" id="CLU_1098819_0_0_1"/>
<gene>
    <name evidence="1" type="ORF">PFICI_05445</name>
</gene>
<dbReference type="EMBL" id="KI912111">
    <property type="protein sequence ID" value="ETS83569.1"/>
    <property type="molecule type" value="Genomic_DNA"/>
</dbReference>
<protein>
    <submittedName>
        <fullName evidence="1">Uncharacterized protein</fullName>
    </submittedName>
</protein>
<evidence type="ECO:0000313" key="1">
    <source>
        <dbReference type="EMBL" id="ETS83569.1"/>
    </source>
</evidence>
<organism evidence="1 2">
    <name type="scientific">Pestalotiopsis fici (strain W106-1 / CGMCC3.15140)</name>
    <dbReference type="NCBI Taxonomy" id="1229662"/>
    <lineage>
        <taxon>Eukaryota</taxon>
        <taxon>Fungi</taxon>
        <taxon>Dikarya</taxon>
        <taxon>Ascomycota</taxon>
        <taxon>Pezizomycotina</taxon>
        <taxon>Sordariomycetes</taxon>
        <taxon>Xylariomycetidae</taxon>
        <taxon>Amphisphaeriales</taxon>
        <taxon>Sporocadaceae</taxon>
        <taxon>Pestalotiopsis</taxon>
    </lineage>
</organism>
<dbReference type="KEGG" id="pfy:PFICI_05445"/>
<dbReference type="Proteomes" id="UP000030651">
    <property type="component" value="Unassembled WGS sequence"/>
</dbReference>
<proteinExistence type="predicted"/>
<keyword evidence="2" id="KW-1185">Reference proteome</keyword>